<keyword evidence="1" id="KW-1133">Transmembrane helix</keyword>
<dbReference type="Proteomes" id="UP001224412">
    <property type="component" value="Unassembled WGS sequence"/>
</dbReference>
<keyword evidence="1" id="KW-0812">Transmembrane</keyword>
<keyword evidence="5" id="KW-1185">Reference proteome</keyword>
<protein>
    <recommendedName>
        <fullName evidence="6">PH domain-containing protein</fullName>
    </recommendedName>
</protein>
<comment type="caution">
    <text evidence="3">The sequence shown here is derived from an EMBL/GenBank/DDBJ whole genome shotgun (WGS) entry which is preliminary data.</text>
</comment>
<dbReference type="GeneID" id="42781098"/>
<reference evidence="3 5" key="1">
    <citation type="submission" date="2023-05" db="EMBL/GenBank/DDBJ databases">
        <title>Metabolic capabilities are highly conserved among human nasal-associated Corynebacterium species in pangenomic analyses.</title>
        <authorList>
            <person name="Tran T.H."/>
            <person name="Roberts A.Q."/>
            <person name="Escapa I.F."/>
            <person name="Gao W."/>
            <person name="Conlan S."/>
            <person name="Kong H."/>
            <person name="Segre J.A."/>
            <person name="Kelly M.S."/>
            <person name="Lemon K.P."/>
        </authorList>
    </citation>
    <scope>NUCLEOTIDE SEQUENCE</scope>
    <source>
        <strain evidence="3">KPL2773</strain>
        <strain evidence="2 5">KPL3772</strain>
    </source>
</reference>
<sequence length="171" mass="19114">MAGMRKGGSRGLSIKPDEQVLVDMTAPNSNLVFPFLEVVLLTGLAWMGIGWLDNPHNLAQLNTELLDPALLHNSVVAVWMLLVVWRFVLPLLRNRKQRFIVTNQRIVARPAKLTAKVDSIPLHQVLDVARRRKGISLAVRGFSYPLYFGGVPKSKKVVGEIKNALHPSPYF</sequence>
<evidence type="ECO:0000313" key="5">
    <source>
        <dbReference type="Proteomes" id="UP001239759"/>
    </source>
</evidence>
<feature type="transmembrane region" description="Helical" evidence="1">
    <location>
        <begin position="31"/>
        <end position="49"/>
    </location>
</feature>
<dbReference type="AlphaFoldDB" id="A0AAP4BTT5"/>
<dbReference type="RefSeq" id="WP_021351828.1">
    <property type="nucleotide sequence ID" value="NZ_CP137212.1"/>
</dbReference>
<evidence type="ECO:0000313" key="3">
    <source>
        <dbReference type="EMBL" id="MDK4306606.1"/>
    </source>
</evidence>
<feature type="transmembrane region" description="Helical" evidence="1">
    <location>
        <begin position="69"/>
        <end position="89"/>
    </location>
</feature>
<dbReference type="EMBL" id="JASNVH010000004">
    <property type="protein sequence ID" value="MDK4306606.1"/>
    <property type="molecule type" value="Genomic_DNA"/>
</dbReference>
<evidence type="ECO:0000313" key="2">
    <source>
        <dbReference type="EMBL" id="MDK4289897.1"/>
    </source>
</evidence>
<keyword evidence="1" id="KW-0472">Membrane</keyword>
<gene>
    <name evidence="2" type="ORF">QPX23_04015</name>
    <name evidence="3" type="ORF">QPX42_03440</name>
</gene>
<organism evidence="3 4">
    <name type="scientific">Corynebacterium pseudodiphtheriticum</name>
    <dbReference type="NCBI Taxonomy" id="37637"/>
    <lineage>
        <taxon>Bacteria</taxon>
        <taxon>Bacillati</taxon>
        <taxon>Actinomycetota</taxon>
        <taxon>Actinomycetes</taxon>
        <taxon>Mycobacteriales</taxon>
        <taxon>Corynebacteriaceae</taxon>
        <taxon>Corynebacterium</taxon>
    </lineage>
</organism>
<proteinExistence type="predicted"/>
<dbReference type="EMBL" id="JASNUQ010000005">
    <property type="protein sequence ID" value="MDK4289897.1"/>
    <property type="molecule type" value="Genomic_DNA"/>
</dbReference>
<dbReference type="Proteomes" id="UP001239759">
    <property type="component" value="Unassembled WGS sequence"/>
</dbReference>
<accession>A0AAP4BTT5</accession>
<evidence type="ECO:0000313" key="4">
    <source>
        <dbReference type="Proteomes" id="UP001224412"/>
    </source>
</evidence>
<evidence type="ECO:0008006" key="6">
    <source>
        <dbReference type="Google" id="ProtNLM"/>
    </source>
</evidence>
<name>A0AAP4BTT5_9CORY</name>
<evidence type="ECO:0000256" key="1">
    <source>
        <dbReference type="SAM" id="Phobius"/>
    </source>
</evidence>